<accession>A0A9D1TCQ1</accession>
<evidence type="ECO:0000313" key="2">
    <source>
        <dbReference type="Proteomes" id="UP000886884"/>
    </source>
</evidence>
<dbReference type="InterPro" id="IPR029058">
    <property type="entry name" value="AB_hydrolase_fold"/>
</dbReference>
<comment type="caution">
    <text evidence="1">The sequence shown here is derived from an EMBL/GenBank/DDBJ whole genome shotgun (WGS) entry which is preliminary data.</text>
</comment>
<reference evidence="1" key="2">
    <citation type="journal article" date="2021" name="PeerJ">
        <title>Extensive microbial diversity within the chicken gut microbiome revealed by metagenomics and culture.</title>
        <authorList>
            <person name="Gilroy R."/>
            <person name="Ravi A."/>
            <person name="Getino M."/>
            <person name="Pursley I."/>
            <person name="Horton D.L."/>
            <person name="Alikhan N.F."/>
            <person name="Baker D."/>
            <person name="Gharbi K."/>
            <person name="Hall N."/>
            <person name="Watson M."/>
            <person name="Adriaenssens E.M."/>
            <person name="Foster-Nyarko E."/>
            <person name="Jarju S."/>
            <person name="Secka A."/>
            <person name="Antonio M."/>
            <person name="Oren A."/>
            <person name="Chaudhuri R.R."/>
            <person name="La Ragione R."/>
            <person name="Hildebrand F."/>
            <person name="Pallen M.J."/>
        </authorList>
    </citation>
    <scope>NUCLEOTIDE SEQUENCE</scope>
    <source>
        <strain evidence="1">CHK183-6373</strain>
    </source>
</reference>
<proteinExistence type="predicted"/>
<dbReference type="GO" id="GO:0008236">
    <property type="term" value="F:serine-type peptidase activity"/>
    <property type="evidence" value="ECO:0007669"/>
    <property type="project" value="InterPro"/>
</dbReference>
<organism evidence="1 2">
    <name type="scientific">Candidatus Ornithocaccomicrobium faecavium</name>
    <dbReference type="NCBI Taxonomy" id="2840890"/>
    <lineage>
        <taxon>Bacteria</taxon>
        <taxon>Bacillati</taxon>
        <taxon>Bacillota</taxon>
        <taxon>Clostridia</taxon>
        <taxon>Candidatus Ornithocaccomicrobium</taxon>
    </lineage>
</organism>
<dbReference type="AlphaFoldDB" id="A0A9D1TCQ1"/>
<reference evidence="1" key="1">
    <citation type="submission" date="2020-10" db="EMBL/GenBank/DDBJ databases">
        <authorList>
            <person name="Gilroy R."/>
        </authorList>
    </citation>
    <scope>NUCLEOTIDE SEQUENCE</scope>
    <source>
        <strain evidence="1">CHK183-6373</strain>
    </source>
</reference>
<protein>
    <submittedName>
        <fullName evidence="1">Alpha/beta hydrolase</fullName>
    </submittedName>
</protein>
<name>A0A9D1TCQ1_9FIRM</name>
<evidence type="ECO:0000313" key="1">
    <source>
        <dbReference type="EMBL" id="HIV28179.1"/>
    </source>
</evidence>
<keyword evidence="1" id="KW-0378">Hydrolase</keyword>
<dbReference type="EMBL" id="DVOT01000169">
    <property type="protein sequence ID" value="HIV28179.1"/>
    <property type="molecule type" value="Genomic_DNA"/>
</dbReference>
<dbReference type="SUPFAM" id="SSF53474">
    <property type="entry name" value="alpha/beta-Hydrolases"/>
    <property type="match status" value="1"/>
</dbReference>
<dbReference type="Proteomes" id="UP000886884">
    <property type="component" value="Unassembled WGS sequence"/>
</dbReference>
<dbReference type="GO" id="GO:0006508">
    <property type="term" value="P:proteolysis"/>
    <property type="evidence" value="ECO:0007669"/>
    <property type="project" value="InterPro"/>
</dbReference>
<gene>
    <name evidence="1" type="ORF">IAA64_09420</name>
</gene>
<sequence>MTYEKSIWRGEFSQLTFSLEGRKAILVLPHKANETKRWLLKTEYFEAFQDLEYALVCKGYHLAYLENGSRWVRPGDLEAKLRLRDFLVREFGLKEKCVPVGMSCGGLHALKQASRYPQMVSVLCLDAPVVNLLSCPFGMGIGTSVKPSAQQELMAALVLSRSQMLAYRDHPLDHIGEIVAHRIPLLLMCGGKDTSVPFEENGQYLRDAYAQSTVPFMELFMPNRGHHPHGPDTPQAMAQAVEFIAKNDA</sequence>
<dbReference type="Gene3D" id="3.40.50.1820">
    <property type="entry name" value="alpha/beta hydrolase"/>
    <property type="match status" value="1"/>
</dbReference>